<keyword evidence="3" id="KW-1185">Reference proteome</keyword>
<organism evidence="2 3">
    <name type="scientific">Catenulispora pinistramenti</name>
    <dbReference type="NCBI Taxonomy" id="2705254"/>
    <lineage>
        <taxon>Bacteria</taxon>
        <taxon>Bacillati</taxon>
        <taxon>Actinomycetota</taxon>
        <taxon>Actinomycetes</taxon>
        <taxon>Catenulisporales</taxon>
        <taxon>Catenulisporaceae</taxon>
        <taxon>Catenulispora</taxon>
    </lineage>
</organism>
<proteinExistence type="predicted"/>
<dbReference type="SUPFAM" id="SSF160424">
    <property type="entry name" value="BH3703-like"/>
    <property type="match status" value="2"/>
</dbReference>
<dbReference type="Proteomes" id="UP000730482">
    <property type="component" value="Unassembled WGS sequence"/>
</dbReference>
<accession>A0ABS5L0X8</accession>
<dbReference type="RefSeq" id="WP_212017004.1">
    <property type="nucleotide sequence ID" value="NZ_JAAFYZ010000161.1"/>
</dbReference>
<reference evidence="2 3" key="1">
    <citation type="submission" date="2020-02" db="EMBL/GenBank/DDBJ databases">
        <title>Acidophilic actinobacteria isolated from forest soil.</title>
        <authorList>
            <person name="Golinska P."/>
        </authorList>
    </citation>
    <scope>NUCLEOTIDE SEQUENCE [LARGE SCALE GENOMIC DNA]</scope>
    <source>
        <strain evidence="2 3">NL8</strain>
    </source>
</reference>
<evidence type="ECO:0000313" key="3">
    <source>
        <dbReference type="Proteomes" id="UP000730482"/>
    </source>
</evidence>
<dbReference type="EMBL" id="JAAFYZ010000161">
    <property type="protein sequence ID" value="MBS2551914.1"/>
    <property type="molecule type" value="Genomic_DNA"/>
</dbReference>
<gene>
    <name evidence="2" type="ORF">KGQ19_34125</name>
</gene>
<evidence type="ECO:0000259" key="1">
    <source>
        <dbReference type="Pfam" id="PF14021"/>
    </source>
</evidence>
<protein>
    <submittedName>
        <fullName evidence="2">TNT domain-containing protein</fullName>
    </submittedName>
</protein>
<dbReference type="InterPro" id="IPR036170">
    <property type="entry name" value="YezG-like_sf"/>
</dbReference>
<sequence>MARDHDQWQALTYEVGYALVDAAPEGWRQIELFSRVTAELQDFTLTVLMADGERAEVELPAAAIPAVLGIRDAYYVQGEGTWFSMRFLIEAPSKLYLLYNLDWDPEWDPNVDPSAWLRDLERYPRDAFHLPPWLREKLAEAGAEVPPTPPEVVELPLDPEGQNQIWQDLSNRIVLTVPTDWQQVFLTYRVVGDHVELPVMVRRATDGGSYLWEPPAEVAELLAKLRAGMYREGRGTWFQAGGTIDMKSHTEFTYVWDAEPSWDEAPPTTALARELELFPRTGANLPEWLAERVGAAAAATLAAATDPKTAETEALRAAEDAAAELALDPTRYRIGDVADGAWCLVPEADAWAVFLAVGGQRFQRAEFATVQHAVRYFVGHLYLNRSAFRDELAPDAKRRTDEWPIQPLGDDAGLQIYSGKRILTLPPGTEMDRYGEPSGNTLYAVGTDWTHRSQPPEVRDHEYHIYRLLRPVRGIVASPIAWYDEAGGGTVYVLERSVADLLADGSLEPLEQPTVCAPAPASASAQG</sequence>
<dbReference type="InterPro" id="IPR025331">
    <property type="entry name" value="TNT"/>
</dbReference>
<evidence type="ECO:0000313" key="2">
    <source>
        <dbReference type="EMBL" id="MBS2551914.1"/>
    </source>
</evidence>
<feature type="domain" description="TNT" evidence="1">
    <location>
        <begin position="424"/>
        <end position="509"/>
    </location>
</feature>
<dbReference type="Pfam" id="PF14021">
    <property type="entry name" value="TNT"/>
    <property type="match status" value="1"/>
</dbReference>
<comment type="caution">
    <text evidence="2">The sequence shown here is derived from an EMBL/GenBank/DDBJ whole genome shotgun (WGS) entry which is preliminary data.</text>
</comment>
<name>A0ABS5L0X8_9ACTN</name>